<evidence type="ECO:0000313" key="4">
    <source>
        <dbReference type="Proteomes" id="UP000256977"/>
    </source>
</evidence>
<dbReference type="SUPFAM" id="SSF55785">
    <property type="entry name" value="PYP-like sensor domain (PAS domain)"/>
    <property type="match status" value="1"/>
</dbReference>
<sequence length="349" mass="40673">MSEIINNREAAQGLSESETKRLSTPIEGKSKPTQHAQEAPGHPVHTFILENREIEKLIQTRLLPHLQQFQEDDGADNRYKLIEDHNLLLDVDKHYARKEQLLFPYLEKCGITGPSVNMWRLDDFIRDAIKAAKRNLTRYDGDKKAMLRELNEIVEQLRSMIYREEQILLPMAMEHLTEDEWLRIARESDVIGFCLIDHVEAWTPPRDRMDEKSFADGFINLGTGVLSVQQLELLLNHLPVDLTFIDHNDIVRYFSHGKERIFTRTKAVIGRTVQNCHPPKSAHVVEALLDDFKSGKKDSEDFWIKFRDKYVYVRYFAVRDDNNVYMGTLEFTQNIDPIQAIQGEKRILS</sequence>
<protein>
    <recommendedName>
        <fullName evidence="2">Hemerythrin-like domain-containing protein</fullName>
    </recommendedName>
</protein>
<dbReference type="PANTHER" id="PTHR39966:SF3">
    <property type="entry name" value="DUF438 DOMAIN-CONTAINING PROTEIN"/>
    <property type="match status" value="1"/>
</dbReference>
<evidence type="ECO:0000256" key="1">
    <source>
        <dbReference type="SAM" id="MobiDB-lite"/>
    </source>
</evidence>
<accession>A0A3D9IMJ2</accession>
<evidence type="ECO:0000259" key="2">
    <source>
        <dbReference type="Pfam" id="PF01814"/>
    </source>
</evidence>
<feature type="domain" description="Hemerythrin-like" evidence="2">
    <location>
        <begin position="42"/>
        <end position="172"/>
    </location>
</feature>
<dbReference type="PANTHER" id="PTHR39966">
    <property type="entry name" value="BLL2471 PROTEIN-RELATED"/>
    <property type="match status" value="1"/>
</dbReference>
<dbReference type="Proteomes" id="UP000256977">
    <property type="component" value="Unassembled WGS sequence"/>
</dbReference>
<dbReference type="Pfam" id="PF01814">
    <property type="entry name" value="Hemerythrin"/>
    <property type="match status" value="1"/>
</dbReference>
<reference evidence="3 4" key="1">
    <citation type="submission" date="2018-07" db="EMBL/GenBank/DDBJ databases">
        <title>Genomic Encyclopedia of Type Strains, Phase III (KMG-III): the genomes of soil and plant-associated and newly described type strains.</title>
        <authorList>
            <person name="Whitman W."/>
        </authorList>
    </citation>
    <scope>NUCLEOTIDE SEQUENCE [LARGE SCALE GENOMIC DNA]</scope>
    <source>
        <strain evidence="3 4">CECT 7287</strain>
    </source>
</reference>
<organism evidence="3 4">
    <name type="scientific">Cohnella phaseoli</name>
    <dbReference type="NCBI Taxonomy" id="456490"/>
    <lineage>
        <taxon>Bacteria</taxon>
        <taxon>Bacillati</taxon>
        <taxon>Bacillota</taxon>
        <taxon>Bacilli</taxon>
        <taxon>Bacillales</taxon>
        <taxon>Paenibacillaceae</taxon>
        <taxon>Cohnella</taxon>
    </lineage>
</organism>
<feature type="region of interest" description="Disordered" evidence="1">
    <location>
        <begin position="1"/>
        <end position="42"/>
    </location>
</feature>
<dbReference type="Gene3D" id="1.20.120.520">
    <property type="entry name" value="nmb1532 protein domain like"/>
    <property type="match status" value="1"/>
</dbReference>
<evidence type="ECO:0000313" key="3">
    <source>
        <dbReference type="EMBL" id="RED62907.1"/>
    </source>
</evidence>
<dbReference type="GO" id="GO:0005886">
    <property type="term" value="C:plasma membrane"/>
    <property type="evidence" value="ECO:0007669"/>
    <property type="project" value="TreeGrafter"/>
</dbReference>
<dbReference type="EMBL" id="QRDZ01000027">
    <property type="protein sequence ID" value="RED62907.1"/>
    <property type="molecule type" value="Genomic_DNA"/>
</dbReference>
<keyword evidence="4" id="KW-1185">Reference proteome</keyword>
<gene>
    <name evidence="3" type="ORF">DFP98_1279</name>
</gene>
<name>A0A3D9IMJ2_9BACL</name>
<dbReference type="OrthoDB" id="9769774at2"/>
<dbReference type="AlphaFoldDB" id="A0A3D9IMJ2"/>
<dbReference type="InterPro" id="IPR012312">
    <property type="entry name" value="Hemerythrin-like"/>
</dbReference>
<comment type="caution">
    <text evidence="3">The sequence shown here is derived from an EMBL/GenBank/DDBJ whole genome shotgun (WGS) entry which is preliminary data.</text>
</comment>
<dbReference type="Gene3D" id="3.30.450.20">
    <property type="entry name" value="PAS domain"/>
    <property type="match status" value="1"/>
</dbReference>
<proteinExistence type="predicted"/>
<dbReference type="RefSeq" id="WP_116063824.1">
    <property type="nucleotide sequence ID" value="NZ_QRDZ01000027.1"/>
</dbReference>
<dbReference type="Pfam" id="PF13596">
    <property type="entry name" value="PAS_10"/>
    <property type="match status" value="1"/>
</dbReference>
<dbReference type="InterPro" id="IPR035965">
    <property type="entry name" value="PAS-like_dom_sf"/>
</dbReference>